<evidence type="ECO:0000313" key="3">
    <source>
        <dbReference type="EMBL" id="RXM95477.1"/>
    </source>
</evidence>
<dbReference type="SUPFAM" id="SSF48097">
    <property type="entry name" value="Regulator of G-protein signaling, RGS"/>
    <property type="match status" value="2"/>
</dbReference>
<feature type="domain" description="RGS" evidence="2">
    <location>
        <begin position="46"/>
        <end position="173"/>
    </location>
</feature>
<dbReference type="Gene3D" id="1.10.196.10">
    <property type="match status" value="2"/>
</dbReference>
<name>A0A444V4Y8_ACIRT</name>
<dbReference type="Pfam" id="PF00615">
    <property type="entry name" value="RGS"/>
    <property type="match status" value="3"/>
</dbReference>
<keyword evidence="1" id="KW-0734">Signal transduction inhibitor</keyword>
<accession>A0A444V4Y8</accession>
<dbReference type="GO" id="GO:0043204">
    <property type="term" value="C:perikaryon"/>
    <property type="evidence" value="ECO:0007669"/>
    <property type="project" value="UniProtKB-SubCell"/>
</dbReference>
<proteinExistence type="predicted"/>
<dbReference type="GO" id="GO:0009968">
    <property type="term" value="P:negative regulation of signal transduction"/>
    <property type="evidence" value="ECO:0007669"/>
    <property type="project" value="UniProtKB-KW"/>
</dbReference>
<dbReference type="InterPro" id="IPR024066">
    <property type="entry name" value="RGS_subdom1/3"/>
</dbReference>
<dbReference type="AlphaFoldDB" id="A0A444V4Y8"/>
<dbReference type="PANTHER" id="PTHR10845">
    <property type="entry name" value="REGULATOR OF G PROTEIN SIGNALING"/>
    <property type="match status" value="1"/>
</dbReference>
<dbReference type="InterPro" id="IPR036305">
    <property type="entry name" value="RGS_sf"/>
</dbReference>
<dbReference type="Gene3D" id="1.10.167.10">
    <property type="entry name" value="Regulator of G-protein Signalling 4, domain 2"/>
    <property type="match status" value="2"/>
</dbReference>
<dbReference type="InterPro" id="IPR016137">
    <property type="entry name" value="RGS"/>
</dbReference>
<dbReference type="GO" id="GO:0005634">
    <property type="term" value="C:nucleus"/>
    <property type="evidence" value="ECO:0007669"/>
    <property type="project" value="UniProtKB-SubCell"/>
</dbReference>
<dbReference type="EMBL" id="SCEB01002351">
    <property type="protein sequence ID" value="RXM95477.1"/>
    <property type="molecule type" value="Genomic_DNA"/>
</dbReference>
<evidence type="ECO:0000256" key="1">
    <source>
        <dbReference type="ARBA" id="ARBA00022700"/>
    </source>
</evidence>
<evidence type="ECO:0000313" key="4">
    <source>
        <dbReference type="Proteomes" id="UP000289886"/>
    </source>
</evidence>
<protein>
    <submittedName>
        <fullName evidence="3">Regulator of G-protein signaling 8</fullName>
    </submittedName>
</protein>
<comment type="caution">
    <text evidence="3">The sequence shown here is derived from an EMBL/GenBank/DDBJ whole genome shotgun (WGS) entry which is preliminary data.</text>
</comment>
<feature type="domain" description="RGS" evidence="2">
    <location>
        <begin position="216"/>
        <end position="332"/>
    </location>
</feature>
<gene>
    <name evidence="3" type="ORF">EOD39_16839</name>
</gene>
<dbReference type="GO" id="GO:0005886">
    <property type="term" value="C:plasma membrane"/>
    <property type="evidence" value="ECO:0007669"/>
    <property type="project" value="UniProtKB-SubCell"/>
</dbReference>
<dbReference type="Proteomes" id="UP000289886">
    <property type="component" value="Unassembled WGS sequence"/>
</dbReference>
<sequence>MKTRLGCLSNKSDSYSDFTAFLTPVTEKTTRCTKLSTEKVKQWTESFDILLSHKYGLAAFRAFLQTEFSEENIEFWMACEDYKKTKSTAKLGLKAKKIYEEFIDVQAAREVGTVNDDDTASYISYRRKYFVTVNIDFQTREITRRNLQEPTPSCFDDAQGKVHSLMEKDSYPRAKGLKARLSIFLQKPDAFSKLGHSNKADKLRPSLQEALQWRETFDKLLTNTYGLAAFRAFLKSEFSEENIEFWLACEDYKNTKSSAKLSSKAKTIYEEYFENDAPKEVNIDHETRKITKNNLLHPSLSCFDLAQNQIYTLMEKDSYSRFLKSSTYQELTKKPMCSCIQQQNSSKKPHT</sequence>
<dbReference type="InterPro" id="IPR044926">
    <property type="entry name" value="RGS_subdomain_2"/>
</dbReference>
<dbReference type="PRINTS" id="PR01301">
    <property type="entry name" value="RGSPROTEIN"/>
</dbReference>
<dbReference type="PROSITE" id="PS50132">
    <property type="entry name" value="RGS"/>
    <property type="match status" value="2"/>
</dbReference>
<dbReference type="FunFam" id="1.10.196.10:FF:000001">
    <property type="entry name" value="Regulator of G-protein signaling 8"/>
    <property type="match status" value="2"/>
</dbReference>
<evidence type="ECO:0000259" key="2">
    <source>
        <dbReference type="PROSITE" id="PS50132"/>
    </source>
</evidence>
<keyword evidence="4" id="KW-1185">Reference proteome</keyword>
<dbReference type="SMART" id="SM00315">
    <property type="entry name" value="RGS"/>
    <property type="match status" value="2"/>
</dbReference>
<organism evidence="3 4">
    <name type="scientific">Acipenser ruthenus</name>
    <name type="common">Sterlet sturgeon</name>
    <dbReference type="NCBI Taxonomy" id="7906"/>
    <lineage>
        <taxon>Eukaryota</taxon>
        <taxon>Metazoa</taxon>
        <taxon>Chordata</taxon>
        <taxon>Craniata</taxon>
        <taxon>Vertebrata</taxon>
        <taxon>Euteleostomi</taxon>
        <taxon>Actinopterygii</taxon>
        <taxon>Chondrostei</taxon>
        <taxon>Acipenseriformes</taxon>
        <taxon>Acipenseridae</taxon>
        <taxon>Acipenser</taxon>
    </lineage>
</organism>
<dbReference type="PANTHER" id="PTHR10845:SF245">
    <property type="entry name" value="REGULATOR OF G-PROTEIN SIGNALING 16"/>
    <property type="match status" value="1"/>
</dbReference>
<dbReference type="FunFam" id="1.10.167.10:FF:000001">
    <property type="entry name" value="Putative regulator of g-protein signaling 12"/>
    <property type="match status" value="2"/>
</dbReference>
<dbReference type="GO" id="GO:0030425">
    <property type="term" value="C:dendrite"/>
    <property type="evidence" value="ECO:0007669"/>
    <property type="project" value="UniProtKB-SubCell"/>
</dbReference>
<reference evidence="3 4" key="1">
    <citation type="submission" date="2019-01" db="EMBL/GenBank/DDBJ databases">
        <title>Draft Genome and Complete Hox-Cluster Characterization of the Sterlet Sturgeon (Acipenser ruthenus).</title>
        <authorList>
            <person name="Wei Q."/>
        </authorList>
    </citation>
    <scope>NUCLEOTIDE SEQUENCE [LARGE SCALE GENOMIC DNA]</scope>
    <source>
        <strain evidence="3">WHYD16114868_AA</strain>
        <tissue evidence="3">Blood</tissue>
    </source>
</reference>